<dbReference type="CDD" id="cd03394">
    <property type="entry name" value="PAP2_like_5"/>
    <property type="match status" value="1"/>
</dbReference>
<feature type="domain" description="Phosphatidic acid phosphatase type 2/haloperoxidase" evidence="2">
    <location>
        <begin position="124"/>
        <end position="224"/>
    </location>
</feature>
<feature type="transmembrane region" description="Helical" evidence="1">
    <location>
        <begin position="205"/>
        <end position="226"/>
    </location>
</feature>
<keyword evidence="4" id="KW-1185">Reference proteome</keyword>
<dbReference type="RefSeq" id="WP_072317782.1">
    <property type="nucleotide sequence ID" value="NZ_FPJE01000013.1"/>
</dbReference>
<keyword evidence="1" id="KW-0812">Transmembrane</keyword>
<keyword evidence="1" id="KW-1133">Transmembrane helix</keyword>
<feature type="transmembrane region" description="Helical" evidence="1">
    <location>
        <begin position="6"/>
        <end position="24"/>
    </location>
</feature>
<reference evidence="3 4" key="1">
    <citation type="submission" date="2016-11" db="EMBL/GenBank/DDBJ databases">
        <authorList>
            <person name="Jaros S."/>
            <person name="Januszkiewicz K."/>
            <person name="Wedrychowicz H."/>
        </authorList>
    </citation>
    <scope>NUCLEOTIDE SEQUENCE [LARGE SCALE GENOMIC DNA]</scope>
    <source>
        <strain evidence="3 4">CGMCC 1.12145</strain>
    </source>
</reference>
<gene>
    <name evidence="3" type="ORF">SAMN02927921_02567</name>
</gene>
<dbReference type="SMART" id="SM00014">
    <property type="entry name" value="acidPPc"/>
    <property type="match status" value="1"/>
</dbReference>
<protein>
    <submittedName>
        <fullName evidence="3">PAP2 superfamily protein</fullName>
    </submittedName>
</protein>
<name>A0A1K1QHU5_9FLAO</name>
<evidence type="ECO:0000259" key="2">
    <source>
        <dbReference type="SMART" id="SM00014"/>
    </source>
</evidence>
<dbReference type="InterPro" id="IPR000326">
    <property type="entry name" value="PAP2/HPO"/>
</dbReference>
<accession>A0A1K1QHU5</accession>
<keyword evidence="1" id="KW-0472">Membrane</keyword>
<dbReference type="Pfam" id="PF01569">
    <property type="entry name" value="PAP2"/>
    <property type="match status" value="1"/>
</dbReference>
<sequence length="265" mass="29460">MKGLKYGTGNFLWFLTICMGMMYVQTRAQGNVLSVSGAIDRDSTALKFKYKAVVVPAVMIGYGLVATESHTLMTINGGIKEEINEHIDEKFTIDDISQYSPALAVYGLNLSGIHGRHDFKDRTVILATAYAIMGASVFGLKTVMRVKRPDGTTRNSFPSGHTATAFMGAEFLWQEYKYRSVWYGIAGYAVAAGTGFFRIYNDRHWFSDVVAGAGIGILSTKIAYWIHPLFQKKAGKEVAEEKRYDSTFFPFYNGREAGVGIVIRF</sequence>
<feature type="transmembrane region" description="Helical" evidence="1">
    <location>
        <begin position="124"/>
        <end position="144"/>
    </location>
</feature>
<dbReference type="PANTHER" id="PTHR14969:SF13">
    <property type="entry name" value="AT30094P"/>
    <property type="match status" value="1"/>
</dbReference>
<evidence type="ECO:0000256" key="1">
    <source>
        <dbReference type="SAM" id="Phobius"/>
    </source>
</evidence>
<dbReference type="InterPro" id="IPR036938">
    <property type="entry name" value="PAP2/HPO_sf"/>
</dbReference>
<dbReference type="PANTHER" id="PTHR14969">
    <property type="entry name" value="SPHINGOSINE-1-PHOSPHATE PHOSPHOHYDROLASE"/>
    <property type="match status" value="1"/>
</dbReference>
<evidence type="ECO:0000313" key="3">
    <source>
        <dbReference type="EMBL" id="SFW59276.1"/>
    </source>
</evidence>
<dbReference type="STRING" id="1150368.SAMN02927921_02567"/>
<dbReference type="AlphaFoldDB" id="A0A1K1QHU5"/>
<dbReference type="SUPFAM" id="SSF48317">
    <property type="entry name" value="Acid phosphatase/Vanadium-dependent haloperoxidase"/>
    <property type="match status" value="1"/>
</dbReference>
<feature type="transmembrane region" description="Helical" evidence="1">
    <location>
        <begin position="180"/>
        <end position="199"/>
    </location>
</feature>
<proteinExistence type="predicted"/>
<dbReference type="Gene3D" id="1.20.144.10">
    <property type="entry name" value="Phosphatidic acid phosphatase type 2/haloperoxidase"/>
    <property type="match status" value="1"/>
</dbReference>
<evidence type="ECO:0000313" key="4">
    <source>
        <dbReference type="Proteomes" id="UP000182248"/>
    </source>
</evidence>
<dbReference type="Proteomes" id="UP000182248">
    <property type="component" value="Unassembled WGS sequence"/>
</dbReference>
<dbReference type="EMBL" id="FPJE01000013">
    <property type="protein sequence ID" value="SFW59276.1"/>
    <property type="molecule type" value="Genomic_DNA"/>
</dbReference>
<organism evidence="3 4">
    <name type="scientific">Sinomicrobium oceani</name>
    <dbReference type="NCBI Taxonomy" id="1150368"/>
    <lineage>
        <taxon>Bacteria</taxon>
        <taxon>Pseudomonadati</taxon>
        <taxon>Bacteroidota</taxon>
        <taxon>Flavobacteriia</taxon>
        <taxon>Flavobacteriales</taxon>
        <taxon>Flavobacteriaceae</taxon>
        <taxon>Sinomicrobium</taxon>
    </lineage>
</organism>